<dbReference type="PATRIC" id="fig|1459.3.peg.1121"/>
<organism evidence="1 2">
    <name type="scientific">Sporosarcina globispora</name>
    <name type="common">Bacillus globisporus</name>
    <dbReference type="NCBI Taxonomy" id="1459"/>
    <lineage>
        <taxon>Bacteria</taxon>
        <taxon>Bacillati</taxon>
        <taxon>Bacillota</taxon>
        <taxon>Bacilli</taxon>
        <taxon>Bacillales</taxon>
        <taxon>Caryophanaceae</taxon>
        <taxon>Sporosarcina</taxon>
    </lineage>
</organism>
<dbReference type="InterPro" id="IPR005361">
    <property type="entry name" value="UPF0158"/>
</dbReference>
<dbReference type="Proteomes" id="UP000037109">
    <property type="component" value="Unassembled WGS sequence"/>
</dbReference>
<dbReference type="AlphaFoldDB" id="A0A0M0G9U3"/>
<gene>
    <name evidence="1" type="ORF">AF332_05370</name>
</gene>
<reference evidence="2" key="1">
    <citation type="submission" date="2015-07" db="EMBL/GenBank/DDBJ databases">
        <title>Fjat-10036 dsm4.</title>
        <authorList>
            <person name="Liu B."/>
            <person name="Wang J."/>
            <person name="Zhu Y."/>
            <person name="Liu G."/>
            <person name="Chen Q."/>
            <person name="Chen Z."/>
            <person name="Lan J."/>
            <person name="Che J."/>
            <person name="Ge C."/>
            <person name="Shi H."/>
            <person name="Pan Z."/>
            <person name="Liu X."/>
        </authorList>
    </citation>
    <scope>NUCLEOTIDE SEQUENCE [LARGE SCALE GENOMIC DNA]</scope>
    <source>
        <strain evidence="2">DSM 4</strain>
    </source>
</reference>
<comment type="caution">
    <text evidence="1">The sequence shown here is derived from an EMBL/GenBank/DDBJ whole genome shotgun (WGS) entry which is preliminary data.</text>
</comment>
<keyword evidence="2" id="KW-1185">Reference proteome</keyword>
<dbReference type="EMBL" id="LGUF01000007">
    <property type="protein sequence ID" value="KON86307.1"/>
    <property type="molecule type" value="Genomic_DNA"/>
</dbReference>
<proteinExistence type="predicted"/>
<name>A0A0M0G9U3_SPOGL</name>
<dbReference type="STRING" id="1459.AF332_05370"/>
<dbReference type="Pfam" id="PF03682">
    <property type="entry name" value="UPF0158"/>
    <property type="match status" value="1"/>
</dbReference>
<evidence type="ECO:0000313" key="2">
    <source>
        <dbReference type="Proteomes" id="UP000037109"/>
    </source>
</evidence>
<evidence type="ECO:0000313" key="1">
    <source>
        <dbReference type="EMBL" id="KON86307.1"/>
    </source>
</evidence>
<protein>
    <submittedName>
        <fullName evidence="1">Uncharacterized protein</fullName>
    </submittedName>
</protein>
<accession>A0A0M0G9U3</accession>
<sequence>MGIFCFFQYFFILFIHRENVQTIDKQWINQKERGRMHDVEELIDAYLEGDHSLSYYYDLAEKKVVLDEDPAITGEPGIDWDDEESDERYKAVPRMESFEAYKLRELFAESLSNKQASEILYQALSHKKPFRHFKDALYETGLWNEWNTFERSYGNKEIEKWLKALKID</sequence>